<dbReference type="Gene3D" id="3.90.190.20">
    <property type="entry name" value="Mur ligase, C-terminal domain"/>
    <property type="match status" value="1"/>
</dbReference>
<keyword evidence="7 10" id="KW-0573">Peptidoglycan synthesis</keyword>
<evidence type="ECO:0000256" key="6">
    <source>
        <dbReference type="ARBA" id="ARBA00022960"/>
    </source>
</evidence>
<proteinExistence type="inferred from homology"/>
<keyword evidence="3 10" id="KW-0132">Cell division</keyword>
<dbReference type="Pfam" id="PF01225">
    <property type="entry name" value="Mur_ligase"/>
    <property type="match status" value="1"/>
</dbReference>
<comment type="similarity">
    <text evidence="10">Belongs to the MurCDEF family. MurF subfamily.</text>
</comment>
<feature type="domain" description="Mur ligase N-terminal catalytic" evidence="12">
    <location>
        <begin position="37"/>
        <end position="85"/>
    </location>
</feature>
<evidence type="ECO:0000256" key="5">
    <source>
        <dbReference type="ARBA" id="ARBA00022840"/>
    </source>
</evidence>
<keyword evidence="1 10" id="KW-0963">Cytoplasm</keyword>
<evidence type="ECO:0000256" key="11">
    <source>
        <dbReference type="RuleBase" id="RU004136"/>
    </source>
</evidence>
<dbReference type="Gene3D" id="3.40.1190.10">
    <property type="entry name" value="Mur-like, catalytic domain"/>
    <property type="match status" value="1"/>
</dbReference>
<feature type="domain" description="Mur ligase C-terminal" evidence="13">
    <location>
        <begin position="329"/>
        <end position="454"/>
    </location>
</feature>
<protein>
    <recommendedName>
        <fullName evidence="10 11">UDP-N-acetylmuramoyl-tripeptide--D-alanyl-D-alanine ligase</fullName>
        <ecNumber evidence="10 11">6.3.2.10</ecNumber>
    </recommendedName>
    <alternativeName>
        <fullName evidence="10">D-alanyl-D-alanine-adding enzyme</fullName>
    </alternativeName>
</protein>
<keyword evidence="5 10" id="KW-0067">ATP-binding</keyword>
<evidence type="ECO:0000259" key="13">
    <source>
        <dbReference type="Pfam" id="PF02875"/>
    </source>
</evidence>
<dbReference type="InterPro" id="IPR035911">
    <property type="entry name" value="MurE/MurF_N"/>
</dbReference>
<evidence type="ECO:0000256" key="3">
    <source>
        <dbReference type="ARBA" id="ARBA00022618"/>
    </source>
</evidence>
<dbReference type="InterPro" id="IPR000713">
    <property type="entry name" value="Mur_ligase_N"/>
</dbReference>
<keyword evidence="2 10" id="KW-0436">Ligase</keyword>
<evidence type="ECO:0000256" key="9">
    <source>
        <dbReference type="ARBA" id="ARBA00023316"/>
    </source>
</evidence>
<organism evidence="15 16">
    <name type="scientific">Gemelliphila asaccharolytica</name>
    <dbReference type="NCBI Taxonomy" id="502393"/>
    <lineage>
        <taxon>Bacteria</taxon>
        <taxon>Bacillati</taxon>
        <taxon>Bacillota</taxon>
        <taxon>Bacilli</taxon>
        <taxon>Bacillales</taxon>
        <taxon>Gemellaceae</taxon>
        <taxon>Gemelliphila</taxon>
    </lineage>
</organism>
<evidence type="ECO:0000256" key="2">
    <source>
        <dbReference type="ARBA" id="ARBA00022598"/>
    </source>
</evidence>
<evidence type="ECO:0000256" key="4">
    <source>
        <dbReference type="ARBA" id="ARBA00022741"/>
    </source>
</evidence>
<dbReference type="EMBL" id="LSDB01000008">
    <property type="protein sequence ID" value="KXB58570.1"/>
    <property type="molecule type" value="Genomic_DNA"/>
</dbReference>
<dbReference type="SUPFAM" id="SSF53244">
    <property type="entry name" value="MurD-like peptide ligases, peptide-binding domain"/>
    <property type="match status" value="1"/>
</dbReference>
<evidence type="ECO:0000259" key="12">
    <source>
        <dbReference type="Pfam" id="PF01225"/>
    </source>
</evidence>
<sequence>MKKTIYFKKDIFMEFKITELPQILDTKIYNIIDKNLKITGISLNSKKVKKGDLFIPFIGENVDGHDYIEEAFKNGAVCSLSIKKNIKLKNKNIIFINDSLSSIQKLAMSYLKSLHTKVVAITGSNGKTTTKDIISKILSTKYKVHKTKSNNNNELGVPITILSTPCDTDILILEMGADNFGQLKLLSELSNPDFCVITNIGESHIEFFKTRDGIAKEKFEITRGMKKNGTLIYNGDEPLLNKLVLKNNIKNISCGFNKENAVKVNNYSLKKDCIDFKLNIMKNLITTKIKGKHNILNITYAITIAKKMNINEQEILDTLHEFKDITKMRLEEIPYGNNSLIINDAYNASPTSMKAAIDVLNAQVGYNYKRIILGDMYELGKNEILFHENVGKYINDIKNNTINEVISIGKLAKNITKNIKKDTIKTIHFDDINKISDYIKQNKINNEILLFKASRSMQLEKIIEYITK</sequence>
<evidence type="ECO:0000256" key="7">
    <source>
        <dbReference type="ARBA" id="ARBA00022984"/>
    </source>
</evidence>
<keyword evidence="4 10" id="KW-0547">Nucleotide-binding</keyword>
<comment type="catalytic activity">
    <reaction evidence="10 11">
        <text>D-alanyl-D-alanine + UDP-N-acetyl-alpha-D-muramoyl-L-alanyl-gamma-D-glutamyl-meso-2,6-diaminopimelate + ATP = UDP-N-acetyl-alpha-D-muramoyl-L-alanyl-gamma-D-glutamyl-meso-2,6-diaminopimeloyl-D-alanyl-D-alanine + ADP + phosphate + H(+)</text>
        <dbReference type="Rhea" id="RHEA:28374"/>
        <dbReference type="ChEBI" id="CHEBI:15378"/>
        <dbReference type="ChEBI" id="CHEBI:30616"/>
        <dbReference type="ChEBI" id="CHEBI:43474"/>
        <dbReference type="ChEBI" id="CHEBI:57822"/>
        <dbReference type="ChEBI" id="CHEBI:61386"/>
        <dbReference type="ChEBI" id="CHEBI:83905"/>
        <dbReference type="ChEBI" id="CHEBI:456216"/>
        <dbReference type="EC" id="6.3.2.10"/>
    </reaction>
</comment>
<gene>
    <name evidence="10" type="primary">murF</name>
    <name evidence="15" type="ORF">HMPREF1871_00336</name>
</gene>
<evidence type="ECO:0000259" key="14">
    <source>
        <dbReference type="Pfam" id="PF08245"/>
    </source>
</evidence>
<feature type="binding site" evidence="10">
    <location>
        <begin position="123"/>
        <end position="129"/>
    </location>
    <ligand>
        <name>ATP</name>
        <dbReference type="ChEBI" id="CHEBI:30616"/>
    </ligand>
</feature>
<accession>A0ABR5TMN0</accession>
<comment type="pathway">
    <text evidence="10 11">Cell wall biogenesis; peptidoglycan biosynthesis.</text>
</comment>
<dbReference type="GO" id="GO:0016874">
    <property type="term" value="F:ligase activity"/>
    <property type="evidence" value="ECO:0007669"/>
    <property type="project" value="UniProtKB-KW"/>
</dbReference>
<reference evidence="15 16" key="1">
    <citation type="submission" date="2016-01" db="EMBL/GenBank/DDBJ databases">
        <authorList>
            <person name="Mitreva M."/>
            <person name="Pepin K.H."/>
            <person name="Mihindukulasuriya K.A."/>
            <person name="Fulton R."/>
            <person name="Fronick C."/>
            <person name="O'Laughlin M."/>
            <person name="Miner T."/>
            <person name="Herter B."/>
            <person name="Rosa B.A."/>
            <person name="Cordes M."/>
            <person name="Tomlinson C."/>
            <person name="Wollam A."/>
            <person name="Palsikar V.B."/>
            <person name="Mardis E.R."/>
            <person name="Wilson R.K."/>
        </authorList>
    </citation>
    <scope>NUCLEOTIDE SEQUENCE [LARGE SCALE GENOMIC DNA]</scope>
    <source>
        <strain evidence="15 16">KA00071</strain>
    </source>
</reference>
<keyword evidence="6 10" id="KW-0133">Cell shape</keyword>
<dbReference type="HAMAP" id="MF_02019">
    <property type="entry name" value="MurF"/>
    <property type="match status" value="1"/>
</dbReference>
<dbReference type="NCBIfam" id="TIGR01143">
    <property type="entry name" value="murF"/>
    <property type="match status" value="1"/>
</dbReference>
<dbReference type="InterPro" id="IPR036615">
    <property type="entry name" value="Mur_ligase_C_dom_sf"/>
</dbReference>
<dbReference type="SUPFAM" id="SSF63418">
    <property type="entry name" value="MurE/MurF N-terminal domain"/>
    <property type="match status" value="1"/>
</dbReference>
<evidence type="ECO:0000256" key="8">
    <source>
        <dbReference type="ARBA" id="ARBA00023306"/>
    </source>
</evidence>
<dbReference type="Proteomes" id="UP000070467">
    <property type="component" value="Unassembled WGS sequence"/>
</dbReference>
<dbReference type="Pfam" id="PF08245">
    <property type="entry name" value="Mur_ligase_M"/>
    <property type="match status" value="1"/>
</dbReference>
<dbReference type="InterPro" id="IPR036565">
    <property type="entry name" value="Mur-like_cat_sf"/>
</dbReference>
<comment type="function">
    <text evidence="10 11">Involved in cell wall formation. Catalyzes the final step in the synthesis of UDP-N-acetylmuramoyl-pentapeptide, the precursor of murein.</text>
</comment>
<dbReference type="SUPFAM" id="SSF53623">
    <property type="entry name" value="MurD-like peptide ligases, catalytic domain"/>
    <property type="match status" value="1"/>
</dbReference>
<dbReference type="InterPro" id="IPR005863">
    <property type="entry name" value="UDP-N-AcMur_synth"/>
</dbReference>
<keyword evidence="16" id="KW-1185">Reference proteome</keyword>
<dbReference type="InterPro" id="IPR051046">
    <property type="entry name" value="MurCDEF_CellWall_CoF430Synth"/>
</dbReference>
<dbReference type="PANTHER" id="PTHR43024:SF1">
    <property type="entry name" value="UDP-N-ACETYLMURAMOYL-TRIPEPTIDE--D-ALANYL-D-ALANINE LIGASE"/>
    <property type="match status" value="1"/>
</dbReference>
<comment type="subcellular location">
    <subcellularLocation>
        <location evidence="10 11">Cytoplasm</location>
    </subcellularLocation>
</comment>
<name>A0ABR5TMN0_9BACL</name>
<dbReference type="Gene3D" id="3.40.1390.10">
    <property type="entry name" value="MurE/MurF, N-terminal domain"/>
    <property type="match status" value="1"/>
</dbReference>
<dbReference type="EC" id="6.3.2.10" evidence="10 11"/>
<evidence type="ECO:0000313" key="15">
    <source>
        <dbReference type="EMBL" id="KXB58570.1"/>
    </source>
</evidence>
<dbReference type="InterPro" id="IPR013221">
    <property type="entry name" value="Mur_ligase_cen"/>
</dbReference>
<dbReference type="InterPro" id="IPR004101">
    <property type="entry name" value="Mur_ligase_C"/>
</dbReference>
<evidence type="ECO:0000256" key="10">
    <source>
        <dbReference type="HAMAP-Rule" id="MF_02019"/>
    </source>
</evidence>
<evidence type="ECO:0000256" key="1">
    <source>
        <dbReference type="ARBA" id="ARBA00022490"/>
    </source>
</evidence>
<feature type="domain" description="Mur ligase central" evidence="14">
    <location>
        <begin position="121"/>
        <end position="304"/>
    </location>
</feature>
<keyword evidence="8 10" id="KW-0131">Cell cycle</keyword>
<comment type="caution">
    <text evidence="15">The sequence shown here is derived from an EMBL/GenBank/DDBJ whole genome shotgun (WGS) entry which is preliminary data.</text>
</comment>
<keyword evidence="9 10" id="KW-0961">Cell wall biogenesis/degradation</keyword>
<dbReference type="Pfam" id="PF02875">
    <property type="entry name" value="Mur_ligase_C"/>
    <property type="match status" value="1"/>
</dbReference>
<dbReference type="PANTHER" id="PTHR43024">
    <property type="entry name" value="UDP-N-ACETYLMURAMOYL-TRIPEPTIDE--D-ALANYL-D-ALANINE LIGASE"/>
    <property type="match status" value="1"/>
</dbReference>
<evidence type="ECO:0000313" key="16">
    <source>
        <dbReference type="Proteomes" id="UP000070467"/>
    </source>
</evidence>